<sequence>MHTTILRFMKNKYMLRLACHKK</sequence>
<dbReference type="AlphaFoldDB" id="A0A2P2QBW4"/>
<name>A0A2P2QBW4_RHIMU</name>
<dbReference type="EMBL" id="GGEC01083981">
    <property type="protein sequence ID" value="MBX64465.1"/>
    <property type="molecule type" value="Transcribed_RNA"/>
</dbReference>
<reference evidence="1" key="1">
    <citation type="submission" date="2018-02" db="EMBL/GenBank/DDBJ databases">
        <title>Rhizophora mucronata_Transcriptome.</title>
        <authorList>
            <person name="Meera S.P."/>
            <person name="Sreeshan A."/>
            <person name="Augustine A."/>
        </authorList>
    </citation>
    <scope>NUCLEOTIDE SEQUENCE</scope>
    <source>
        <tissue evidence="1">Leaf</tissue>
    </source>
</reference>
<accession>A0A2P2QBW4</accession>
<evidence type="ECO:0000313" key="1">
    <source>
        <dbReference type="EMBL" id="MBX64465.1"/>
    </source>
</evidence>
<protein>
    <submittedName>
        <fullName evidence="1">Uncharacterized protein</fullName>
    </submittedName>
</protein>
<proteinExistence type="predicted"/>
<organism evidence="1">
    <name type="scientific">Rhizophora mucronata</name>
    <name type="common">Asiatic mangrove</name>
    <dbReference type="NCBI Taxonomy" id="61149"/>
    <lineage>
        <taxon>Eukaryota</taxon>
        <taxon>Viridiplantae</taxon>
        <taxon>Streptophyta</taxon>
        <taxon>Embryophyta</taxon>
        <taxon>Tracheophyta</taxon>
        <taxon>Spermatophyta</taxon>
        <taxon>Magnoliopsida</taxon>
        <taxon>eudicotyledons</taxon>
        <taxon>Gunneridae</taxon>
        <taxon>Pentapetalae</taxon>
        <taxon>rosids</taxon>
        <taxon>fabids</taxon>
        <taxon>Malpighiales</taxon>
        <taxon>Rhizophoraceae</taxon>
        <taxon>Rhizophora</taxon>
    </lineage>
</organism>